<proteinExistence type="inferred from homology"/>
<comment type="cofactor">
    <cofactor evidence="7">
        <name>Mg(2+)</name>
        <dbReference type="ChEBI" id="CHEBI:18420"/>
    </cofactor>
    <text evidence="7">Binds 1 Mg(2+) ion per subunit.</text>
</comment>
<dbReference type="CDD" id="cd00715">
    <property type="entry name" value="GPATase_N"/>
    <property type="match status" value="1"/>
</dbReference>
<feature type="binding site" evidence="7">
    <location>
        <position position="358"/>
    </location>
    <ligand>
        <name>Mg(2+)</name>
        <dbReference type="ChEBI" id="CHEBI:18420"/>
    </ligand>
</feature>
<dbReference type="EC" id="2.4.2.14" evidence="7"/>
<keyword evidence="7" id="KW-0460">Magnesium</keyword>
<dbReference type="InterPro" id="IPR017932">
    <property type="entry name" value="GATase_2_dom"/>
</dbReference>
<evidence type="ECO:0000256" key="2">
    <source>
        <dbReference type="ARBA" id="ARBA00010138"/>
    </source>
</evidence>
<feature type="domain" description="Glutamine amidotransferase type-2" evidence="9">
    <location>
        <begin position="12"/>
        <end position="232"/>
    </location>
</feature>
<dbReference type="PANTHER" id="PTHR11907">
    <property type="entry name" value="AMIDOPHOSPHORIBOSYLTRANSFERASE"/>
    <property type="match status" value="1"/>
</dbReference>
<accession>A0ABY4PIA6</accession>
<evidence type="ECO:0000256" key="6">
    <source>
        <dbReference type="ARBA" id="ARBA00022962"/>
    </source>
</evidence>
<dbReference type="SUPFAM" id="SSF53271">
    <property type="entry name" value="PRTase-like"/>
    <property type="match status" value="1"/>
</dbReference>
<keyword evidence="3 7" id="KW-0328">Glycosyltransferase</keyword>
<dbReference type="Proteomes" id="UP000831859">
    <property type="component" value="Chromosome"/>
</dbReference>
<dbReference type="Pfam" id="PF13522">
    <property type="entry name" value="GATase_6"/>
    <property type="match status" value="1"/>
</dbReference>
<feature type="binding site" evidence="7">
    <location>
        <position position="357"/>
    </location>
    <ligand>
        <name>Mg(2+)</name>
        <dbReference type="ChEBI" id="CHEBI:18420"/>
    </ligand>
</feature>
<dbReference type="InterPro" id="IPR000836">
    <property type="entry name" value="PRTase_dom"/>
</dbReference>
<evidence type="ECO:0000256" key="3">
    <source>
        <dbReference type="ARBA" id="ARBA00022676"/>
    </source>
</evidence>
<keyword evidence="6 7" id="KW-0315">Glutamine amidotransferase</keyword>
<keyword evidence="11" id="KW-1185">Reference proteome</keyword>
<evidence type="ECO:0000313" key="11">
    <source>
        <dbReference type="Proteomes" id="UP000831859"/>
    </source>
</evidence>
<comment type="pathway">
    <text evidence="1 7 8">Purine metabolism; IMP biosynthesis via de novo pathway; N(1)-(5-phospho-D-ribosyl)glycinamide from 5-phospho-alpha-D-ribose 1-diphosphate: step 1/2.</text>
</comment>
<evidence type="ECO:0000256" key="4">
    <source>
        <dbReference type="ARBA" id="ARBA00022679"/>
    </source>
</evidence>
<reference evidence="10 11" key="1">
    <citation type="journal article" date="2022" name="Int. J. Syst. Evol. Microbiol.">
        <title>Apilactobacillus apisilvae sp. nov., Nicolia spurrieriana gen. nov. sp. nov., Bombilactobacillus folatiphilus sp. nov. and Bombilactobacillus thymidiniphilus sp. nov., four new lactic acid bacterial isolates from stingless bees Tetragonula carbonaria and Austroplebeia australis.</title>
        <authorList>
            <person name="Oliphant S.A."/>
            <person name="Watson-Haigh N.S."/>
            <person name="Sumby K.M."/>
            <person name="Gardner J."/>
            <person name="Groom S."/>
            <person name="Jiranek V."/>
        </authorList>
    </citation>
    <scope>NUCLEOTIDE SEQUENCE [LARGE SCALE GENOMIC DNA]</scope>
    <source>
        <strain evidence="10 11">SG5_A10</strain>
    </source>
</reference>
<evidence type="ECO:0000256" key="5">
    <source>
        <dbReference type="ARBA" id="ARBA00022755"/>
    </source>
</evidence>
<evidence type="ECO:0000256" key="8">
    <source>
        <dbReference type="PIRNR" id="PIRNR000485"/>
    </source>
</evidence>
<protein>
    <recommendedName>
        <fullName evidence="7">Amidophosphoribosyltransferase</fullName>
        <shortName evidence="7">ATase</shortName>
        <ecNumber evidence="7">2.4.2.14</ecNumber>
    </recommendedName>
    <alternativeName>
        <fullName evidence="7">Glutamine phosphoribosylpyrophosphate amidotransferase</fullName>
        <shortName evidence="7">GPATase</shortName>
    </alternativeName>
</protein>
<dbReference type="PROSITE" id="PS51278">
    <property type="entry name" value="GATASE_TYPE_2"/>
    <property type="match status" value="1"/>
</dbReference>
<dbReference type="InterPro" id="IPR029055">
    <property type="entry name" value="Ntn_hydrolases_N"/>
</dbReference>
<gene>
    <name evidence="7 10" type="primary">purF</name>
    <name evidence="10" type="ORF">MOO46_02035</name>
</gene>
<dbReference type="EMBL" id="CP093362">
    <property type="protein sequence ID" value="UQS85390.1"/>
    <property type="molecule type" value="Genomic_DNA"/>
</dbReference>
<dbReference type="PIRSF" id="PIRSF000485">
    <property type="entry name" value="Amd_phspho_trans"/>
    <property type="match status" value="1"/>
</dbReference>
<dbReference type="InterPro" id="IPR005854">
    <property type="entry name" value="PurF"/>
</dbReference>
<dbReference type="Pfam" id="PF00156">
    <property type="entry name" value="Pribosyltran"/>
    <property type="match status" value="1"/>
</dbReference>
<dbReference type="Gene3D" id="3.60.20.10">
    <property type="entry name" value="Glutamine Phosphoribosylpyrophosphate, subunit 1, domain 1"/>
    <property type="match status" value="1"/>
</dbReference>
<dbReference type="HAMAP" id="MF_01931">
    <property type="entry name" value="PurF"/>
    <property type="match status" value="1"/>
</dbReference>
<keyword evidence="4 7" id="KW-0808">Transferase</keyword>
<organism evidence="10 11">
    <name type="scientific">Apilactobacillus apisilvae</name>
    <dbReference type="NCBI Taxonomy" id="2923364"/>
    <lineage>
        <taxon>Bacteria</taxon>
        <taxon>Bacillati</taxon>
        <taxon>Bacillota</taxon>
        <taxon>Bacilli</taxon>
        <taxon>Lactobacillales</taxon>
        <taxon>Lactobacillaceae</taxon>
        <taxon>Apilactobacillus</taxon>
    </lineage>
</organism>
<comment type="catalytic activity">
    <reaction evidence="7 8">
        <text>5-phospho-beta-D-ribosylamine + L-glutamate + diphosphate = 5-phospho-alpha-D-ribose 1-diphosphate + L-glutamine + H2O</text>
        <dbReference type="Rhea" id="RHEA:14905"/>
        <dbReference type="ChEBI" id="CHEBI:15377"/>
        <dbReference type="ChEBI" id="CHEBI:29985"/>
        <dbReference type="ChEBI" id="CHEBI:33019"/>
        <dbReference type="ChEBI" id="CHEBI:58017"/>
        <dbReference type="ChEBI" id="CHEBI:58359"/>
        <dbReference type="ChEBI" id="CHEBI:58681"/>
        <dbReference type="EC" id="2.4.2.14"/>
    </reaction>
</comment>
<comment type="function">
    <text evidence="7">Catalyzes the formation of phosphoribosylamine from phosphoribosylpyrophosphate (PRPP) and glutamine.</text>
</comment>
<dbReference type="InterPro" id="IPR035584">
    <property type="entry name" value="PurF_N"/>
</dbReference>
<dbReference type="CDD" id="cd06223">
    <property type="entry name" value="PRTases_typeI"/>
    <property type="match status" value="1"/>
</dbReference>
<evidence type="ECO:0000313" key="10">
    <source>
        <dbReference type="EMBL" id="UQS85390.1"/>
    </source>
</evidence>
<feature type="active site" description="Nucleophile" evidence="7">
    <location>
        <position position="12"/>
    </location>
</feature>
<dbReference type="NCBIfam" id="TIGR01134">
    <property type="entry name" value="purF"/>
    <property type="match status" value="1"/>
</dbReference>
<dbReference type="InterPro" id="IPR029057">
    <property type="entry name" value="PRTase-like"/>
</dbReference>
<evidence type="ECO:0000259" key="9">
    <source>
        <dbReference type="PROSITE" id="PS51278"/>
    </source>
</evidence>
<comment type="caution">
    <text evidence="7">Lacks conserved residue(s) required for the propagation of feature annotation.</text>
</comment>
<evidence type="ECO:0000256" key="7">
    <source>
        <dbReference type="HAMAP-Rule" id="MF_01931"/>
    </source>
</evidence>
<dbReference type="RefSeq" id="WP_249511363.1">
    <property type="nucleotide sequence ID" value="NZ_CP093362.1"/>
</dbReference>
<dbReference type="Gene3D" id="3.40.50.2020">
    <property type="match status" value="1"/>
</dbReference>
<keyword evidence="5 7" id="KW-0658">Purine biosynthesis</keyword>
<sequence>MLHEVKSLNEECGIFGIWNANNAAEYAYFGMHSLQHRGQEGAGIVSFDDKNIYMHKGEGLLSKIFADKNNLNKLTGRSAIGHIRYATAGSHGLQNIQPFFFNDPRMPFAISHNGNLTNAKSLRDDLTDNGAHFQADSDSELLGSLMMLDQHESFIDRLKVSLKKLHGGFAFIIMTPKGMLGVADPHGLRPIVLGKTKAGSYILCSETCALDAVNAQYVRDVQPGELVHIDNNDYKIDHYTPSQGLSICSLEYIYFARSDSIIHGVSVHSARKKMGIQVAKEHPVKADVVIGVPNSSLDAALGYAEASGIPFDMGMIKNQYVARTFIEPTQDKRELGVSMKLAAVKSVVSGKDIVLVDDSIVRGTTSKYIVQLLKEAGAKSIHVRIASPVIKYPCFYGVDIESKTELIGANQSVAEIKNTIGADSLGYLSVDGLIKSINLNCNNKYHGLCTAYFDGQYPTDLDDYKAKYDEETEQIKAHKGAEQFVR</sequence>
<feature type="binding site" evidence="7">
    <location>
        <position position="295"/>
    </location>
    <ligand>
        <name>Mg(2+)</name>
        <dbReference type="ChEBI" id="CHEBI:18420"/>
    </ligand>
</feature>
<dbReference type="GO" id="GO:0004044">
    <property type="term" value="F:amidophosphoribosyltransferase activity"/>
    <property type="evidence" value="ECO:0007669"/>
    <property type="project" value="UniProtKB-EC"/>
</dbReference>
<evidence type="ECO:0000256" key="1">
    <source>
        <dbReference type="ARBA" id="ARBA00005209"/>
    </source>
</evidence>
<dbReference type="SUPFAM" id="SSF56235">
    <property type="entry name" value="N-terminal nucleophile aminohydrolases (Ntn hydrolases)"/>
    <property type="match status" value="1"/>
</dbReference>
<comment type="similarity">
    <text evidence="2 7 8">In the C-terminal section; belongs to the purine/pyrimidine phosphoribosyltransferase family.</text>
</comment>
<name>A0ABY4PIA6_9LACO</name>
<keyword evidence="7" id="KW-0479">Metal-binding</keyword>